<comment type="function">
    <text evidence="4">Plant non-specific lipid-transfer proteins transfer phospholipids as well as galactolipids across membranes. May play a role in wax or cutin deposition in the cell walls of expanding epidermal cells and certain secretory tissues.</text>
</comment>
<dbReference type="PANTHER" id="PTHR33076">
    <property type="entry name" value="NON-SPECIFIC LIPID-TRANSFER PROTEIN 2-RELATED"/>
    <property type="match status" value="1"/>
</dbReference>
<dbReference type="Gene3D" id="1.10.110.10">
    <property type="entry name" value="Plant lipid-transfer and hydrophobic proteins"/>
    <property type="match status" value="1"/>
</dbReference>
<proteinExistence type="inferred from homology"/>
<protein>
    <recommendedName>
        <fullName evidence="4">Non-specific lipid-transfer protein</fullName>
    </recommendedName>
</protein>
<feature type="domain" description="Bifunctional inhibitor/plant lipid transfer protein/seed storage helical" evidence="6">
    <location>
        <begin position="30"/>
        <end position="114"/>
    </location>
</feature>
<evidence type="ECO:0000259" key="6">
    <source>
        <dbReference type="SMART" id="SM00499"/>
    </source>
</evidence>
<dbReference type="PRINTS" id="PR00382">
    <property type="entry name" value="LIPIDTRNSFER"/>
</dbReference>
<evidence type="ECO:0000256" key="2">
    <source>
        <dbReference type="ARBA" id="ARBA00022448"/>
    </source>
</evidence>
<accession>A0A2Z7ANE0</accession>
<evidence type="ECO:0000313" key="7">
    <source>
        <dbReference type="EMBL" id="KZV23253.1"/>
    </source>
</evidence>
<dbReference type="CDD" id="cd01960">
    <property type="entry name" value="nsLTP1"/>
    <property type="match status" value="1"/>
</dbReference>
<dbReference type="EMBL" id="KV013942">
    <property type="protein sequence ID" value="KZV23253.1"/>
    <property type="molecule type" value="Genomic_DNA"/>
</dbReference>
<feature type="signal peptide" evidence="5">
    <location>
        <begin position="1"/>
        <end position="27"/>
    </location>
</feature>
<sequence length="118" mass="12458">MPTSTNGSKIWVLGILISAYCARHAGAVPCTTAVATLWPCVDYLTGRESSVTVPCCQGADSVNRMVKTKPEMQSLCECLKPAAAELGVISARVAALPDLCKITVPIPISTDVDCNKYV</sequence>
<dbReference type="GO" id="GO:0008289">
    <property type="term" value="F:lipid binding"/>
    <property type="evidence" value="ECO:0007669"/>
    <property type="project" value="UniProtKB-KW"/>
</dbReference>
<gene>
    <name evidence="7" type="ORF">F511_24617</name>
</gene>
<dbReference type="SUPFAM" id="SSF47699">
    <property type="entry name" value="Bifunctional inhibitor/lipid-transfer protein/seed storage 2S albumin"/>
    <property type="match status" value="1"/>
</dbReference>
<evidence type="ECO:0000256" key="3">
    <source>
        <dbReference type="ARBA" id="ARBA00023121"/>
    </source>
</evidence>
<name>A0A2Z7ANE0_9LAMI</name>
<feature type="chain" id="PRO_5016386330" description="Non-specific lipid-transfer protein" evidence="5">
    <location>
        <begin position="28"/>
        <end position="118"/>
    </location>
</feature>
<dbReference type="AlphaFoldDB" id="A0A2Z7ANE0"/>
<dbReference type="InterPro" id="IPR000528">
    <property type="entry name" value="Plant_nsLTP"/>
</dbReference>
<dbReference type="InterPro" id="IPR036312">
    <property type="entry name" value="Bifun_inhib/LTP/seed_sf"/>
</dbReference>
<dbReference type="GO" id="GO:0006869">
    <property type="term" value="P:lipid transport"/>
    <property type="evidence" value="ECO:0007669"/>
    <property type="project" value="InterPro"/>
</dbReference>
<dbReference type="Proteomes" id="UP000250235">
    <property type="component" value="Unassembled WGS sequence"/>
</dbReference>
<evidence type="ECO:0000256" key="5">
    <source>
        <dbReference type="SAM" id="SignalP"/>
    </source>
</evidence>
<dbReference type="Pfam" id="PF00234">
    <property type="entry name" value="Tryp_alpha_amyl"/>
    <property type="match status" value="1"/>
</dbReference>
<reference evidence="7 8" key="1">
    <citation type="journal article" date="2015" name="Proc. Natl. Acad. Sci. U.S.A.">
        <title>The resurrection genome of Boea hygrometrica: A blueprint for survival of dehydration.</title>
        <authorList>
            <person name="Xiao L."/>
            <person name="Yang G."/>
            <person name="Zhang L."/>
            <person name="Yang X."/>
            <person name="Zhao S."/>
            <person name="Ji Z."/>
            <person name="Zhou Q."/>
            <person name="Hu M."/>
            <person name="Wang Y."/>
            <person name="Chen M."/>
            <person name="Xu Y."/>
            <person name="Jin H."/>
            <person name="Xiao X."/>
            <person name="Hu G."/>
            <person name="Bao F."/>
            <person name="Hu Y."/>
            <person name="Wan P."/>
            <person name="Li L."/>
            <person name="Deng X."/>
            <person name="Kuang T."/>
            <person name="Xiang C."/>
            <person name="Zhu J.K."/>
            <person name="Oliver M.J."/>
            <person name="He Y."/>
        </authorList>
    </citation>
    <scope>NUCLEOTIDE SEQUENCE [LARGE SCALE GENOMIC DNA]</scope>
    <source>
        <strain evidence="8">cv. XS01</strain>
    </source>
</reference>
<comment type="similarity">
    <text evidence="1 4">Belongs to the plant LTP family.</text>
</comment>
<keyword evidence="2 4" id="KW-0813">Transport</keyword>
<keyword evidence="8" id="KW-1185">Reference proteome</keyword>
<evidence type="ECO:0000256" key="4">
    <source>
        <dbReference type="RuleBase" id="RU000628"/>
    </source>
</evidence>
<evidence type="ECO:0000313" key="8">
    <source>
        <dbReference type="Proteomes" id="UP000250235"/>
    </source>
</evidence>
<evidence type="ECO:0000256" key="1">
    <source>
        <dbReference type="ARBA" id="ARBA00009748"/>
    </source>
</evidence>
<keyword evidence="5" id="KW-0732">Signal</keyword>
<keyword evidence="3 4" id="KW-0446">Lipid-binding</keyword>
<dbReference type="OrthoDB" id="1876592at2759"/>
<dbReference type="SMART" id="SM00499">
    <property type="entry name" value="AAI"/>
    <property type="match status" value="1"/>
</dbReference>
<dbReference type="InterPro" id="IPR016140">
    <property type="entry name" value="Bifunc_inhib/LTP/seed_store"/>
</dbReference>
<organism evidence="7 8">
    <name type="scientific">Dorcoceras hygrometricum</name>
    <dbReference type="NCBI Taxonomy" id="472368"/>
    <lineage>
        <taxon>Eukaryota</taxon>
        <taxon>Viridiplantae</taxon>
        <taxon>Streptophyta</taxon>
        <taxon>Embryophyta</taxon>
        <taxon>Tracheophyta</taxon>
        <taxon>Spermatophyta</taxon>
        <taxon>Magnoliopsida</taxon>
        <taxon>eudicotyledons</taxon>
        <taxon>Gunneridae</taxon>
        <taxon>Pentapetalae</taxon>
        <taxon>asterids</taxon>
        <taxon>lamiids</taxon>
        <taxon>Lamiales</taxon>
        <taxon>Gesneriaceae</taxon>
        <taxon>Didymocarpoideae</taxon>
        <taxon>Trichosporeae</taxon>
        <taxon>Loxocarpinae</taxon>
        <taxon>Dorcoceras</taxon>
    </lineage>
</organism>